<dbReference type="GO" id="GO:0003677">
    <property type="term" value="F:DNA binding"/>
    <property type="evidence" value="ECO:0007669"/>
    <property type="project" value="UniProtKB-KW"/>
</dbReference>
<gene>
    <name evidence="2" type="ORF">HNR44_003589</name>
</gene>
<feature type="domain" description="HTH merR-type" evidence="1">
    <location>
        <begin position="11"/>
        <end position="78"/>
    </location>
</feature>
<sequence>MDKDHTQHHRTVSEVAKEINESSTTIRNWMKQLKEEIPTIKAENGYNYFDDDATKRLLLIKQMNQEEGYTIKQIKYHLSTDGETLSPEQFYSTKDLIEKIEALQEGQQVQEQFNQALMQRLDDQNTIM</sequence>
<reference evidence="2 3" key="1">
    <citation type="submission" date="2020-08" db="EMBL/GenBank/DDBJ databases">
        <title>Genomic Encyclopedia of Type Strains, Phase IV (KMG-IV): sequencing the most valuable type-strain genomes for metagenomic binning, comparative biology and taxonomic classification.</title>
        <authorList>
            <person name="Goeker M."/>
        </authorList>
    </citation>
    <scope>NUCLEOTIDE SEQUENCE [LARGE SCALE GENOMIC DNA]</scope>
    <source>
        <strain evidence="2 3">DSM 21769</strain>
    </source>
</reference>
<evidence type="ECO:0000313" key="3">
    <source>
        <dbReference type="Proteomes" id="UP000568839"/>
    </source>
</evidence>
<dbReference type="EMBL" id="JACHHJ010000010">
    <property type="protein sequence ID" value="MBB6451574.1"/>
    <property type="molecule type" value="Genomic_DNA"/>
</dbReference>
<name>A0A841PV25_9BACL</name>
<comment type="caution">
    <text evidence="2">The sequence shown here is derived from an EMBL/GenBank/DDBJ whole genome shotgun (WGS) entry which is preliminary data.</text>
</comment>
<dbReference type="GO" id="GO:0006355">
    <property type="term" value="P:regulation of DNA-templated transcription"/>
    <property type="evidence" value="ECO:0007669"/>
    <property type="project" value="InterPro"/>
</dbReference>
<protein>
    <submittedName>
        <fullName evidence="2">DNA-binding transcriptional MerR regulator</fullName>
    </submittedName>
</protein>
<evidence type="ECO:0000313" key="2">
    <source>
        <dbReference type="EMBL" id="MBB6451574.1"/>
    </source>
</evidence>
<keyword evidence="3" id="KW-1185">Reference proteome</keyword>
<dbReference type="SUPFAM" id="SSF46955">
    <property type="entry name" value="Putative DNA-binding domain"/>
    <property type="match status" value="1"/>
</dbReference>
<dbReference type="RefSeq" id="WP_184405981.1">
    <property type="nucleotide sequence ID" value="NZ_JACHHJ010000010.1"/>
</dbReference>
<dbReference type="InterPro" id="IPR000551">
    <property type="entry name" value="MerR-type_HTH_dom"/>
</dbReference>
<proteinExistence type="predicted"/>
<organism evidence="2 3">
    <name type="scientific">Geomicrobium halophilum</name>
    <dbReference type="NCBI Taxonomy" id="549000"/>
    <lineage>
        <taxon>Bacteria</taxon>
        <taxon>Bacillati</taxon>
        <taxon>Bacillota</taxon>
        <taxon>Bacilli</taxon>
        <taxon>Bacillales</taxon>
        <taxon>Geomicrobium</taxon>
    </lineage>
</organism>
<dbReference type="AlphaFoldDB" id="A0A841PV25"/>
<dbReference type="Proteomes" id="UP000568839">
    <property type="component" value="Unassembled WGS sequence"/>
</dbReference>
<keyword evidence="2" id="KW-0238">DNA-binding</keyword>
<dbReference type="InterPro" id="IPR009061">
    <property type="entry name" value="DNA-bd_dom_put_sf"/>
</dbReference>
<dbReference type="Pfam" id="PF13411">
    <property type="entry name" value="MerR_1"/>
    <property type="match status" value="1"/>
</dbReference>
<feature type="non-terminal residue" evidence="2">
    <location>
        <position position="128"/>
    </location>
</feature>
<accession>A0A841PV25</accession>
<dbReference type="Gene3D" id="1.10.1660.10">
    <property type="match status" value="1"/>
</dbReference>
<dbReference type="CDD" id="cd00592">
    <property type="entry name" value="HTH_MerR-like"/>
    <property type="match status" value="1"/>
</dbReference>
<evidence type="ECO:0000259" key="1">
    <source>
        <dbReference type="Pfam" id="PF13411"/>
    </source>
</evidence>